<dbReference type="AlphaFoldDB" id="A0A239BG95"/>
<dbReference type="SUPFAM" id="SSF81345">
    <property type="entry name" value="ABC transporter involved in vitamin B12 uptake, BtuC"/>
    <property type="match status" value="1"/>
</dbReference>
<reference evidence="9 10" key="1">
    <citation type="submission" date="2017-06" db="EMBL/GenBank/DDBJ databases">
        <authorList>
            <person name="Kim H.J."/>
            <person name="Triplett B.A."/>
        </authorList>
    </citation>
    <scope>NUCLEOTIDE SEQUENCE [LARGE SCALE GENOMIC DNA]</scope>
    <source>
        <strain evidence="9 10">DSM 13116</strain>
    </source>
</reference>
<feature type="transmembrane region" description="Helical" evidence="8">
    <location>
        <begin position="285"/>
        <end position="312"/>
    </location>
</feature>
<dbReference type="FunFam" id="1.10.3470.10:FF:000001">
    <property type="entry name" value="Vitamin B12 ABC transporter permease BtuC"/>
    <property type="match status" value="1"/>
</dbReference>
<keyword evidence="5 8" id="KW-0812">Transmembrane</keyword>
<feature type="transmembrane region" description="Helical" evidence="8">
    <location>
        <begin position="39"/>
        <end position="62"/>
    </location>
</feature>
<dbReference type="GO" id="GO:0022857">
    <property type="term" value="F:transmembrane transporter activity"/>
    <property type="evidence" value="ECO:0007669"/>
    <property type="project" value="InterPro"/>
</dbReference>
<accession>A0A239BG95</accession>
<dbReference type="PANTHER" id="PTHR30472:SF25">
    <property type="entry name" value="ABC TRANSPORTER PERMEASE PROTEIN MJ0876-RELATED"/>
    <property type="match status" value="1"/>
</dbReference>
<evidence type="ECO:0000256" key="8">
    <source>
        <dbReference type="SAM" id="Phobius"/>
    </source>
</evidence>
<feature type="transmembrane region" description="Helical" evidence="8">
    <location>
        <begin position="196"/>
        <end position="215"/>
    </location>
</feature>
<organism evidence="9 10">
    <name type="scientific">Humidesulfovibrio mexicanus</name>
    <dbReference type="NCBI Taxonomy" id="147047"/>
    <lineage>
        <taxon>Bacteria</taxon>
        <taxon>Pseudomonadati</taxon>
        <taxon>Thermodesulfobacteriota</taxon>
        <taxon>Desulfovibrionia</taxon>
        <taxon>Desulfovibrionales</taxon>
        <taxon>Desulfovibrionaceae</taxon>
        <taxon>Humidesulfovibrio</taxon>
    </lineage>
</organism>
<evidence type="ECO:0000256" key="7">
    <source>
        <dbReference type="ARBA" id="ARBA00023136"/>
    </source>
</evidence>
<feature type="transmembrane region" description="Helical" evidence="8">
    <location>
        <begin position="98"/>
        <end position="118"/>
    </location>
</feature>
<dbReference type="InterPro" id="IPR000522">
    <property type="entry name" value="ABC_transptr_permease_BtuC"/>
</dbReference>
<evidence type="ECO:0000313" key="10">
    <source>
        <dbReference type="Proteomes" id="UP000198324"/>
    </source>
</evidence>
<keyword evidence="6 8" id="KW-1133">Transmembrane helix</keyword>
<dbReference type="GO" id="GO:0005886">
    <property type="term" value="C:plasma membrane"/>
    <property type="evidence" value="ECO:0007669"/>
    <property type="project" value="UniProtKB-SubCell"/>
</dbReference>
<dbReference type="PANTHER" id="PTHR30472">
    <property type="entry name" value="FERRIC ENTEROBACTIN TRANSPORT SYSTEM PERMEASE PROTEIN"/>
    <property type="match status" value="1"/>
</dbReference>
<dbReference type="Pfam" id="PF01032">
    <property type="entry name" value="FecCD"/>
    <property type="match status" value="1"/>
</dbReference>
<evidence type="ECO:0000256" key="6">
    <source>
        <dbReference type="ARBA" id="ARBA00022989"/>
    </source>
</evidence>
<evidence type="ECO:0000256" key="2">
    <source>
        <dbReference type="ARBA" id="ARBA00007935"/>
    </source>
</evidence>
<feature type="transmembrane region" description="Helical" evidence="8">
    <location>
        <begin position="356"/>
        <end position="375"/>
    </location>
</feature>
<dbReference type="Proteomes" id="UP000198324">
    <property type="component" value="Unassembled WGS sequence"/>
</dbReference>
<evidence type="ECO:0000313" key="9">
    <source>
        <dbReference type="EMBL" id="SNS06806.1"/>
    </source>
</evidence>
<evidence type="ECO:0000256" key="4">
    <source>
        <dbReference type="ARBA" id="ARBA00022475"/>
    </source>
</evidence>
<dbReference type="InterPro" id="IPR037294">
    <property type="entry name" value="ABC_BtuC-like"/>
</dbReference>
<feature type="transmembrane region" description="Helical" evidence="8">
    <location>
        <begin position="161"/>
        <end position="184"/>
    </location>
</feature>
<feature type="transmembrane region" description="Helical" evidence="8">
    <location>
        <begin position="324"/>
        <end position="344"/>
    </location>
</feature>
<dbReference type="EMBL" id="FZOC01000005">
    <property type="protein sequence ID" value="SNS06806.1"/>
    <property type="molecule type" value="Genomic_DNA"/>
</dbReference>
<evidence type="ECO:0000256" key="5">
    <source>
        <dbReference type="ARBA" id="ARBA00022692"/>
    </source>
</evidence>
<comment type="similarity">
    <text evidence="2">Belongs to the binding-protein-dependent transport system permease family. FecCD subfamily.</text>
</comment>
<proteinExistence type="inferred from homology"/>
<evidence type="ECO:0000256" key="1">
    <source>
        <dbReference type="ARBA" id="ARBA00004651"/>
    </source>
</evidence>
<feature type="transmembrane region" description="Helical" evidence="8">
    <location>
        <begin position="130"/>
        <end position="155"/>
    </location>
</feature>
<keyword evidence="7 8" id="KW-0472">Membrane</keyword>
<keyword evidence="10" id="KW-1185">Reference proteome</keyword>
<dbReference type="RefSeq" id="WP_407656628.1">
    <property type="nucleotide sequence ID" value="NZ_FZOC01000005.1"/>
</dbReference>
<dbReference type="CDD" id="cd06550">
    <property type="entry name" value="TM_ABC_iron-siderophores_like"/>
    <property type="match status" value="1"/>
</dbReference>
<evidence type="ECO:0000256" key="3">
    <source>
        <dbReference type="ARBA" id="ARBA00022448"/>
    </source>
</evidence>
<gene>
    <name evidence="9" type="ORF">SAMN04488503_2549</name>
</gene>
<name>A0A239BG95_9BACT</name>
<dbReference type="Gene3D" id="1.10.3470.10">
    <property type="entry name" value="ABC transporter involved in vitamin B12 uptake, BtuC"/>
    <property type="match status" value="1"/>
</dbReference>
<keyword evidence="3" id="KW-0813">Transport</keyword>
<comment type="subcellular location">
    <subcellularLocation>
        <location evidence="1">Cell membrane</location>
        <topology evidence="1">Multi-pass membrane protein</topology>
    </subcellularLocation>
</comment>
<keyword evidence="4" id="KW-1003">Cell membrane</keyword>
<protein>
    <submittedName>
        <fullName evidence="9">Iron complex transport system permease protein</fullName>
    </submittedName>
</protein>
<dbReference type="GO" id="GO:0033214">
    <property type="term" value="P:siderophore-iron import into cell"/>
    <property type="evidence" value="ECO:0007669"/>
    <property type="project" value="TreeGrafter"/>
</dbReference>
<sequence>MTGQGEHETGATGPVRRDFRSAALRAPDRPVVRAAVRALALPVALAAGLAATMVLACAVGSYPTTAQDALRALAQAAGIPLGAPVAPDLALVVVDIRLARVLLAGLTGAALAVAGAAFQGVLRNPLADSFTLGVSGGAAFGASAAILGGLAGQAAQTGQAMALPACALAGALGALALVLLLARAGGGPLSGLRRETVVLAGIVVSTFLSALISLLKSLDEESVASIVFWVMGSFQGRGFEHAELAWPYMLLGAGLVFWRARELDLLALGETQARMLGLDAGRSRLWLLLGASLLSGAAVAVSGVIGFVGLVVPHLARLFLGAGHARLLPASALLGALLLIWSDVAARSVLPGGAELPVGVVTALVGGPFFCLLLARRGLMARGGGGA</sequence>